<feature type="DNA-binding region" description="Fork-head" evidence="5">
    <location>
        <begin position="80"/>
        <end position="173"/>
    </location>
</feature>
<keyword evidence="6" id="KW-0732">Signal</keyword>
<dbReference type="Pfam" id="PF00250">
    <property type="entry name" value="Forkhead"/>
    <property type="match status" value="1"/>
</dbReference>
<dbReference type="EMBL" id="KQ964293">
    <property type="protein sequence ID" value="KXJ85151.1"/>
    <property type="molecule type" value="Genomic_DNA"/>
</dbReference>
<dbReference type="PROSITE" id="PS50039">
    <property type="entry name" value="FORK_HEAD_3"/>
    <property type="match status" value="1"/>
</dbReference>
<dbReference type="InterPro" id="IPR001766">
    <property type="entry name" value="Fork_head_dom"/>
</dbReference>
<dbReference type="InterPro" id="IPR030456">
    <property type="entry name" value="TF_fork_head_CS_2"/>
</dbReference>
<evidence type="ECO:0000259" key="7">
    <source>
        <dbReference type="PROSITE" id="PS50039"/>
    </source>
</evidence>
<dbReference type="SMART" id="SM00339">
    <property type="entry name" value="FH"/>
    <property type="match status" value="1"/>
</dbReference>
<reference evidence="9" key="1">
    <citation type="submission" date="2016-02" db="EMBL/GenBank/DDBJ databases">
        <title>Draft genome sequence of Microdochium bolleyi, a fungal endophyte of beachgrass.</title>
        <authorList>
            <consortium name="DOE Joint Genome Institute"/>
            <person name="David A.S."/>
            <person name="May G."/>
            <person name="Haridas S."/>
            <person name="Lim J."/>
            <person name="Wang M."/>
            <person name="Labutti K."/>
            <person name="Lipzen A."/>
            <person name="Barry K."/>
            <person name="Grigoriev I.V."/>
        </authorList>
    </citation>
    <scope>NUCLEOTIDE SEQUENCE [LARGE SCALE GENOMIC DNA]</scope>
    <source>
        <strain evidence="9">J235TASD1</strain>
    </source>
</reference>
<dbReference type="InterPro" id="IPR036390">
    <property type="entry name" value="WH_DNA-bd_sf"/>
</dbReference>
<keyword evidence="3" id="KW-0804">Transcription</keyword>
<evidence type="ECO:0000256" key="6">
    <source>
        <dbReference type="SAM" id="SignalP"/>
    </source>
</evidence>
<accession>A0A136IJL6</accession>
<evidence type="ECO:0000256" key="1">
    <source>
        <dbReference type="ARBA" id="ARBA00023015"/>
    </source>
</evidence>
<dbReference type="STRING" id="196109.A0A136IJL6"/>
<feature type="domain" description="Fork-head" evidence="7">
    <location>
        <begin position="80"/>
        <end position="173"/>
    </location>
</feature>
<keyword evidence="2 5" id="KW-0238">DNA-binding</keyword>
<protein>
    <recommendedName>
        <fullName evidence="7">Fork-head domain-containing protein</fullName>
    </recommendedName>
</protein>
<feature type="chain" id="PRO_5007292709" description="Fork-head domain-containing protein" evidence="6">
    <location>
        <begin position="18"/>
        <end position="243"/>
    </location>
</feature>
<keyword evidence="9" id="KW-1185">Reference proteome</keyword>
<proteinExistence type="predicted"/>
<dbReference type="InParanoid" id="A0A136IJL6"/>
<dbReference type="PANTHER" id="PTHR46078">
    <property type="entry name" value="FORKHEAD BOX PROTEIN J2 FAMILY MEMBER"/>
    <property type="match status" value="1"/>
</dbReference>
<evidence type="ECO:0000256" key="5">
    <source>
        <dbReference type="PROSITE-ProRule" id="PRU00089"/>
    </source>
</evidence>
<keyword evidence="4 5" id="KW-0539">Nucleus</keyword>
<organism evidence="8 9">
    <name type="scientific">Microdochium bolleyi</name>
    <dbReference type="NCBI Taxonomy" id="196109"/>
    <lineage>
        <taxon>Eukaryota</taxon>
        <taxon>Fungi</taxon>
        <taxon>Dikarya</taxon>
        <taxon>Ascomycota</taxon>
        <taxon>Pezizomycotina</taxon>
        <taxon>Sordariomycetes</taxon>
        <taxon>Xylariomycetidae</taxon>
        <taxon>Xylariales</taxon>
        <taxon>Microdochiaceae</taxon>
        <taxon>Microdochium</taxon>
    </lineage>
</organism>
<dbReference type="InterPro" id="IPR036388">
    <property type="entry name" value="WH-like_DNA-bd_sf"/>
</dbReference>
<dbReference type="PROSITE" id="PS00658">
    <property type="entry name" value="FORK_HEAD_2"/>
    <property type="match status" value="1"/>
</dbReference>
<feature type="signal peptide" evidence="6">
    <location>
        <begin position="1"/>
        <end position="17"/>
    </location>
</feature>
<name>A0A136IJL6_9PEZI</name>
<dbReference type="AlphaFoldDB" id="A0A136IJL6"/>
<evidence type="ECO:0000313" key="8">
    <source>
        <dbReference type="EMBL" id="KXJ85151.1"/>
    </source>
</evidence>
<dbReference type="OrthoDB" id="5954824at2759"/>
<gene>
    <name evidence="8" type="ORF">Micbo1qcDRAFT_181057</name>
</gene>
<dbReference type="Gene3D" id="1.10.10.10">
    <property type="entry name" value="Winged helix-like DNA-binding domain superfamily/Winged helix DNA-binding domain"/>
    <property type="match status" value="1"/>
</dbReference>
<evidence type="ECO:0000313" key="9">
    <source>
        <dbReference type="Proteomes" id="UP000070501"/>
    </source>
</evidence>
<dbReference type="GO" id="GO:0005634">
    <property type="term" value="C:nucleus"/>
    <property type="evidence" value="ECO:0007669"/>
    <property type="project" value="UniProtKB-SubCell"/>
</dbReference>
<dbReference type="PANTHER" id="PTHR46078:SF2">
    <property type="entry name" value="FORK-HEAD DOMAIN-CONTAINING PROTEIN"/>
    <property type="match status" value="1"/>
</dbReference>
<evidence type="ECO:0000256" key="3">
    <source>
        <dbReference type="ARBA" id="ARBA00023163"/>
    </source>
</evidence>
<dbReference type="GO" id="GO:0000978">
    <property type="term" value="F:RNA polymerase II cis-regulatory region sequence-specific DNA binding"/>
    <property type="evidence" value="ECO:0007669"/>
    <property type="project" value="TreeGrafter"/>
</dbReference>
<dbReference type="InterPro" id="IPR045912">
    <property type="entry name" value="FOXJ2/3-like"/>
</dbReference>
<evidence type="ECO:0000256" key="2">
    <source>
        <dbReference type="ARBA" id="ARBA00023125"/>
    </source>
</evidence>
<dbReference type="Proteomes" id="UP000070501">
    <property type="component" value="Unassembled WGS sequence"/>
</dbReference>
<evidence type="ECO:0000256" key="4">
    <source>
        <dbReference type="ARBA" id="ARBA00023242"/>
    </source>
</evidence>
<dbReference type="PRINTS" id="PR00053">
    <property type="entry name" value="FORKHEAD"/>
</dbReference>
<dbReference type="GO" id="GO:0000981">
    <property type="term" value="F:DNA-binding transcription factor activity, RNA polymerase II-specific"/>
    <property type="evidence" value="ECO:0007669"/>
    <property type="project" value="TreeGrafter"/>
</dbReference>
<sequence length="243" mass="27914">MAVRALPLSLLVPVARSICSRTSNARPRPLVHNAYHRRHNYHSCPGGLRMSWLVLSGPFVRESSIESLCDCLSTWSTAKKSKYTNENKSNTWTKNAWERNQPMTLRTLYEWFMENTDVHDINKSSWQNSVRHNLSLNDTFRNISRLKEDNKKERPSTPRSYYPWQDWGFDPTTELSSETASYENMEMSTPTPPSAMLYSLDSDVLESNLDDSIFRDVLNELSTADVDLGSAMDLAPRGHVYTL</sequence>
<comment type="subcellular location">
    <subcellularLocation>
        <location evidence="5">Nucleus</location>
    </subcellularLocation>
</comment>
<keyword evidence="1" id="KW-0805">Transcription regulation</keyword>
<dbReference type="SUPFAM" id="SSF46785">
    <property type="entry name" value="Winged helix' DNA-binding domain"/>
    <property type="match status" value="1"/>
</dbReference>